<dbReference type="InterPro" id="IPR011256">
    <property type="entry name" value="Reg_factor_effector_dom_sf"/>
</dbReference>
<evidence type="ECO:0000256" key="2">
    <source>
        <dbReference type="ARBA" id="ARBA00009817"/>
    </source>
</evidence>
<comment type="subcellular location">
    <subcellularLocation>
        <location evidence="1">Cytoplasm</location>
    </subcellularLocation>
</comment>
<name>A0AAD7W9N8_9TELE</name>
<comment type="similarity">
    <text evidence="2">Belongs to the HEBP family.</text>
</comment>
<accession>A0AAD7W9N8</accession>
<dbReference type="FunFam" id="3.20.80.10:FF:000003">
    <property type="entry name" value="Heme-binding protein 1"/>
    <property type="match status" value="1"/>
</dbReference>
<feature type="chain" id="PRO_5042212662" description="Heme-binding protein 1" evidence="7">
    <location>
        <begin position="31"/>
        <end position="232"/>
    </location>
</feature>
<dbReference type="Pfam" id="PF04832">
    <property type="entry name" value="SOUL"/>
    <property type="match status" value="1"/>
</dbReference>
<evidence type="ECO:0000256" key="3">
    <source>
        <dbReference type="ARBA" id="ARBA00011245"/>
    </source>
</evidence>
<dbReference type="GO" id="GO:0005737">
    <property type="term" value="C:cytoplasm"/>
    <property type="evidence" value="ECO:0007669"/>
    <property type="project" value="UniProtKB-SubCell"/>
</dbReference>
<dbReference type="GO" id="GO:0020037">
    <property type="term" value="F:heme binding"/>
    <property type="evidence" value="ECO:0007669"/>
    <property type="project" value="TreeGrafter"/>
</dbReference>
<reference evidence="8" key="1">
    <citation type="journal article" date="2023" name="Science">
        <title>Genome structures resolve the early diversification of teleost fishes.</title>
        <authorList>
            <person name="Parey E."/>
            <person name="Louis A."/>
            <person name="Montfort J."/>
            <person name="Bouchez O."/>
            <person name="Roques C."/>
            <person name="Iampietro C."/>
            <person name="Lluch J."/>
            <person name="Castinel A."/>
            <person name="Donnadieu C."/>
            <person name="Desvignes T."/>
            <person name="Floi Bucao C."/>
            <person name="Jouanno E."/>
            <person name="Wen M."/>
            <person name="Mejri S."/>
            <person name="Dirks R."/>
            <person name="Jansen H."/>
            <person name="Henkel C."/>
            <person name="Chen W.J."/>
            <person name="Zahm M."/>
            <person name="Cabau C."/>
            <person name="Klopp C."/>
            <person name="Thompson A.W."/>
            <person name="Robinson-Rechavi M."/>
            <person name="Braasch I."/>
            <person name="Lecointre G."/>
            <person name="Bobe J."/>
            <person name="Postlethwait J.H."/>
            <person name="Berthelot C."/>
            <person name="Roest Crollius H."/>
            <person name="Guiguen Y."/>
        </authorList>
    </citation>
    <scope>NUCLEOTIDE SEQUENCE</scope>
    <source>
        <strain evidence="8">NC1722</strain>
    </source>
</reference>
<evidence type="ECO:0000313" key="9">
    <source>
        <dbReference type="Proteomes" id="UP001221898"/>
    </source>
</evidence>
<keyword evidence="7" id="KW-0732">Signal</keyword>
<dbReference type="EMBL" id="JAINUG010000186">
    <property type="protein sequence ID" value="KAJ8389081.1"/>
    <property type="molecule type" value="Genomic_DNA"/>
</dbReference>
<organism evidence="8 9">
    <name type="scientific">Aldrovandia affinis</name>
    <dbReference type="NCBI Taxonomy" id="143900"/>
    <lineage>
        <taxon>Eukaryota</taxon>
        <taxon>Metazoa</taxon>
        <taxon>Chordata</taxon>
        <taxon>Craniata</taxon>
        <taxon>Vertebrata</taxon>
        <taxon>Euteleostomi</taxon>
        <taxon>Actinopterygii</taxon>
        <taxon>Neopterygii</taxon>
        <taxon>Teleostei</taxon>
        <taxon>Notacanthiformes</taxon>
        <taxon>Halosauridae</taxon>
        <taxon>Aldrovandia</taxon>
    </lineage>
</organism>
<keyword evidence="9" id="KW-1185">Reference proteome</keyword>
<dbReference type="AlphaFoldDB" id="A0AAD7W9N8"/>
<keyword evidence="4" id="KW-0963">Cytoplasm</keyword>
<dbReference type="PANTHER" id="PTHR11220:SF1">
    <property type="entry name" value="HEME-BINDING PROTEIN 2"/>
    <property type="match status" value="1"/>
</dbReference>
<protein>
    <recommendedName>
        <fullName evidence="6">Heme-binding protein 1</fullName>
    </recommendedName>
</protein>
<dbReference type="SUPFAM" id="SSF55136">
    <property type="entry name" value="Probable bacterial effector-binding domain"/>
    <property type="match status" value="1"/>
</dbReference>
<dbReference type="Proteomes" id="UP001221898">
    <property type="component" value="Unassembled WGS sequence"/>
</dbReference>
<evidence type="ECO:0000256" key="6">
    <source>
        <dbReference type="ARBA" id="ARBA00040755"/>
    </source>
</evidence>
<comment type="subunit">
    <text evidence="3">Monomer.</text>
</comment>
<evidence type="ECO:0000256" key="5">
    <source>
        <dbReference type="ARBA" id="ARBA00037673"/>
    </source>
</evidence>
<dbReference type="PANTHER" id="PTHR11220">
    <property type="entry name" value="HEME-BINDING PROTEIN-RELATED"/>
    <property type="match status" value="1"/>
</dbReference>
<comment type="caution">
    <text evidence="8">The sequence shown here is derived from an EMBL/GenBank/DDBJ whole genome shotgun (WGS) entry which is preliminary data.</text>
</comment>
<evidence type="ECO:0000313" key="8">
    <source>
        <dbReference type="EMBL" id="KAJ8389081.1"/>
    </source>
</evidence>
<evidence type="ECO:0000256" key="1">
    <source>
        <dbReference type="ARBA" id="ARBA00004496"/>
    </source>
</evidence>
<evidence type="ECO:0000256" key="7">
    <source>
        <dbReference type="SAM" id="SignalP"/>
    </source>
</evidence>
<feature type="signal peptide" evidence="7">
    <location>
        <begin position="1"/>
        <end position="30"/>
    </location>
</feature>
<gene>
    <name evidence="8" type="ORF">AAFF_G00122870</name>
</gene>
<dbReference type="Gene3D" id="3.20.80.10">
    <property type="entry name" value="Regulatory factor, effector binding domain"/>
    <property type="match status" value="1"/>
</dbReference>
<proteinExistence type="inferred from homology"/>
<evidence type="ECO:0000256" key="4">
    <source>
        <dbReference type="ARBA" id="ARBA00022490"/>
    </source>
</evidence>
<comment type="function">
    <text evidence="5">May bind free porphyrinogens that may be present in the cell and thus facilitate removal of these potentially toxic compound. Binds with a high affinity to one molecule of heme or porphyrins. It binds metalloporphyrins, free porphyrins and N-methylprotoporphyrin with similar affinities.</text>
</comment>
<sequence length="232" mass="26934">MYLNTDFKRLRYRACLLGLVVLALMVTAEALVGNSSESSFCTETKECLLYDPLCMAADYEERHYNSTKWVSTEEKCRMMEIAIIKAVRRLHKYFTGTNEDGVKLDMTAPMMVRMQNKAGTFSPSVYTVSFLLPSAYQESPPTPIDPELYFTHMPDMDVYVMRFGGWMNSLAISYYSHSLKKDLDRAQASYRKLSHYVLGYDGPMKIFNRHNEICHWTPGNPRFTTWLFFHLD</sequence>
<dbReference type="InterPro" id="IPR006917">
    <property type="entry name" value="SOUL_heme-bd"/>
</dbReference>